<dbReference type="Gramene" id="KXG28651">
    <property type="protein sequence ID" value="KXG28651"/>
    <property type="gene ID" value="SORBI_3005G148300"/>
</dbReference>
<dbReference type="AlphaFoldDB" id="A0A1B6PSK5"/>
<evidence type="ECO:0000313" key="2">
    <source>
        <dbReference type="EMBL" id="KXG28651.1"/>
    </source>
</evidence>
<protein>
    <submittedName>
        <fullName evidence="2">Uncharacterized protein</fullName>
    </submittedName>
</protein>
<feature type="region of interest" description="Disordered" evidence="1">
    <location>
        <begin position="46"/>
        <end position="94"/>
    </location>
</feature>
<reference evidence="3" key="2">
    <citation type="journal article" date="2018" name="Plant J.">
        <title>The Sorghum bicolor reference genome: improved assembly, gene annotations, a transcriptome atlas, and signatures of genome organization.</title>
        <authorList>
            <person name="McCormick R.F."/>
            <person name="Truong S.K."/>
            <person name="Sreedasyam A."/>
            <person name="Jenkins J."/>
            <person name="Shu S."/>
            <person name="Sims D."/>
            <person name="Kennedy M."/>
            <person name="Amirebrahimi M."/>
            <person name="Weers B.D."/>
            <person name="McKinley B."/>
            <person name="Mattison A."/>
            <person name="Morishige D.T."/>
            <person name="Grimwood J."/>
            <person name="Schmutz J."/>
            <person name="Mullet J.E."/>
        </authorList>
    </citation>
    <scope>NUCLEOTIDE SEQUENCE [LARGE SCALE GENOMIC DNA]</scope>
    <source>
        <strain evidence="3">cv. BTx623</strain>
    </source>
</reference>
<dbReference type="Proteomes" id="UP000000768">
    <property type="component" value="Chromosome 5"/>
</dbReference>
<keyword evidence="3" id="KW-1185">Reference proteome</keyword>
<accession>A0A1B6PSK5</accession>
<gene>
    <name evidence="2" type="ORF">SORBI_3005G148300</name>
</gene>
<dbReference type="InParanoid" id="A0A1B6PSK5"/>
<organism evidence="2 3">
    <name type="scientific">Sorghum bicolor</name>
    <name type="common">Sorghum</name>
    <name type="synonym">Sorghum vulgare</name>
    <dbReference type="NCBI Taxonomy" id="4558"/>
    <lineage>
        <taxon>Eukaryota</taxon>
        <taxon>Viridiplantae</taxon>
        <taxon>Streptophyta</taxon>
        <taxon>Embryophyta</taxon>
        <taxon>Tracheophyta</taxon>
        <taxon>Spermatophyta</taxon>
        <taxon>Magnoliopsida</taxon>
        <taxon>Liliopsida</taxon>
        <taxon>Poales</taxon>
        <taxon>Poaceae</taxon>
        <taxon>PACMAD clade</taxon>
        <taxon>Panicoideae</taxon>
        <taxon>Andropogonodae</taxon>
        <taxon>Andropogoneae</taxon>
        <taxon>Sorghinae</taxon>
        <taxon>Sorghum</taxon>
    </lineage>
</organism>
<reference evidence="2 3" key="1">
    <citation type="journal article" date="2009" name="Nature">
        <title>The Sorghum bicolor genome and the diversification of grasses.</title>
        <authorList>
            <person name="Paterson A.H."/>
            <person name="Bowers J.E."/>
            <person name="Bruggmann R."/>
            <person name="Dubchak I."/>
            <person name="Grimwood J."/>
            <person name="Gundlach H."/>
            <person name="Haberer G."/>
            <person name="Hellsten U."/>
            <person name="Mitros T."/>
            <person name="Poliakov A."/>
            <person name="Schmutz J."/>
            <person name="Spannagl M."/>
            <person name="Tang H."/>
            <person name="Wang X."/>
            <person name="Wicker T."/>
            <person name="Bharti A.K."/>
            <person name="Chapman J."/>
            <person name="Feltus F.A."/>
            <person name="Gowik U."/>
            <person name="Grigoriev I.V."/>
            <person name="Lyons E."/>
            <person name="Maher C.A."/>
            <person name="Martis M."/>
            <person name="Narechania A."/>
            <person name="Otillar R.P."/>
            <person name="Penning B.W."/>
            <person name="Salamov A.A."/>
            <person name="Wang Y."/>
            <person name="Zhang L."/>
            <person name="Carpita N.C."/>
            <person name="Freeling M."/>
            <person name="Gingle A.R."/>
            <person name="Hash C.T."/>
            <person name="Keller B."/>
            <person name="Klein P."/>
            <person name="Kresovich S."/>
            <person name="McCann M.C."/>
            <person name="Ming R."/>
            <person name="Peterson D.G."/>
            <person name="Mehboob-ur-Rahman"/>
            <person name="Ware D."/>
            <person name="Westhoff P."/>
            <person name="Mayer K.F."/>
            <person name="Messing J."/>
            <person name="Rokhsar D.S."/>
        </authorList>
    </citation>
    <scope>NUCLEOTIDE SEQUENCE [LARGE SCALE GENOMIC DNA]</scope>
    <source>
        <strain evidence="3">cv. BTx623</strain>
    </source>
</reference>
<proteinExistence type="predicted"/>
<evidence type="ECO:0000313" key="3">
    <source>
        <dbReference type="Proteomes" id="UP000000768"/>
    </source>
</evidence>
<evidence type="ECO:0000256" key="1">
    <source>
        <dbReference type="SAM" id="MobiDB-lite"/>
    </source>
</evidence>
<name>A0A1B6PSK5_SORBI</name>
<sequence>MSTASLNFGVQLLKLHMRTATLHAGERRHELTIGRRRQAMHFPGDLLASSSAEGGHERQQPPAGGHLHGTTSKQRVRGTLPFSADGDGENLPGI</sequence>
<dbReference type="EMBL" id="CM000764">
    <property type="protein sequence ID" value="KXG28651.1"/>
    <property type="molecule type" value="Genomic_DNA"/>
</dbReference>